<evidence type="ECO:0000256" key="3">
    <source>
        <dbReference type="ARBA" id="ARBA00022741"/>
    </source>
</evidence>
<accession>A0A916WI65</accession>
<name>A0A916WI65_9HYPH</name>
<dbReference type="PANTHER" id="PTHR43085">
    <property type="entry name" value="HEXOKINASE FAMILY MEMBER"/>
    <property type="match status" value="1"/>
</dbReference>
<organism evidence="7 8">
    <name type="scientific">Brucella endophytica</name>
    <dbReference type="NCBI Taxonomy" id="1963359"/>
    <lineage>
        <taxon>Bacteria</taxon>
        <taxon>Pseudomonadati</taxon>
        <taxon>Pseudomonadota</taxon>
        <taxon>Alphaproteobacteria</taxon>
        <taxon>Hyphomicrobiales</taxon>
        <taxon>Brucellaceae</taxon>
        <taxon>Brucella/Ochrobactrum group</taxon>
        <taxon>Brucella</taxon>
    </lineage>
</organism>
<dbReference type="InterPro" id="IPR050306">
    <property type="entry name" value="PfkB_Carbo_kinase"/>
</dbReference>
<evidence type="ECO:0000313" key="7">
    <source>
        <dbReference type="EMBL" id="GGB02241.1"/>
    </source>
</evidence>
<dbReference type="RefSeq" id="WP_188825292.1">
    <property type="nucleotide sequence ID" value="NZ_BMHH01000015.1"/>
</dbReference>
<keyword evidence="4 7" id="KW-0418">Kinase</keyword>
<keyword evidence="3" id="KW-0547">Nucleotide-binding</keyword>
<reference evidence="7" key="2">
    <citation type="submission" date="2020-09" db="EMBL/GenBank/DDBJ databases">
        <authorList>
            <person name="Sun Q."/>
            <person name="Zhou Y."/>
        </authorList>
    </citation>
    <scope>NUCLEOTIDE SEQUENCE</scope>
    <source>
        <strain evidence="7">CGMCC 1.15082</strain>
    </source>
</reference>
<proteinExistence type="inferred from homology"/>
<dbReference type="Proteomes" id="UP000646478">
    <property type="component" value="Unassembled WGS sequence"/>
</dbReference>
<dbReference type="AlphaFoldDB" id="A0A916WI65"/>
<protein>
    <submittedName>
        <fullName evidence="7">Sugar kinase</fullName>
    </submittedName>
</protein>
<evidence type="ECO:0000256" key="4">
    <source>
        <dbReference type="ARBA" id="ARBA00022777"/>
    </source>
</evidence>
<dbReference type="GO" id="GO:0016301">
    <property type="term" value="F:kinase activity"/>
    <property type="evidence" value="ECO:0007669"/>
    <property type="project" value="UniProtKB-KW"/>
</dbReference>
<keyword evidence="5" id="KW-0067">ATP-binding</keyword>
<dbReference type="InterPro" id="IPR011611">
    <property type="entry name" value="PfkB_dom"/>
</dbReference>
<dbReference type="Gene3D" id="3.40.1190.20">
    <property type="match status" value="1"/>
</dbReference>
<dbReference type="SUPFAM" id="SSF53613">
    <property type="entry name" value="Ribokinase-like"/>
    <property type="match status" value="1"/>
</dbReference>
<reference evidence="7" key="1">
    <citation type="journal article" date="2014" name="Int. J. Syst. Evol. Microbiol.">
        <title>Complete genome sequence of Corynebacterium casei LMG S-19264T (=DSM 44701T), isolated from a smear-ripened cheese.</title>
        <authorList>
            <consortium name="US DOE Joint Genome Institute (JGI-PGF)"/>
            <person name="Walter F."/>
            <person name="Albersmeier A."/>
            <person name="Kalinowski J."/>
            <person name="Ruckert C."/>
        </authorList>
    </citation>
    <scope>NUCLEOTIDE SEQUENCE</scope>
    <source>
        <strain evidence="7">CGMCC 1.15082</strain>
    </source>
</reference>
<dbReference type="EMBL" id="BMHH01000015">
    <property type="protein sequence ID" value="GGB02241.1"/>
    <property type="molecule type" value="Genomic_DNA"/>
</dbReference>
<keyword evidence="2" id="KW-0808">Transferase</keyword>
<dbReference type="PANTHER" id="PTHR43085:SF1">
    <property type="entry name" value="PSEUDOURIDINE KINASE-RELATED"/>
    <property type="match status" value="1"/>
</dbReference>
<keyword evidence="8" id="KW-1185">Reference proteome</keyword>
<comment type="caution">
    <text evidence="7">The sequence shown here is derived from an EMBL/GenBank/DDBJ whole genome shotgun (WGS) entry which is preliminary data.</text>
</comment>
<evidence type="ECO:0000256" key="2">
    <source>
        <dbReference type="ARBA" id="ARBA00022679"/>
    </source>
</evidence>
<comment type="similarity">
    <text evidence="1">Belongs to the carbohydrate kinase PfkB family.</text>
</comment>
<dbReference type="CDD" id="cd01166">
    <property type="entry name" value="KdgK"/>
    <property type="match status" value="1"/>
</dbReference>
<feature type="domain" description="Carbohydrate kinase PfkB" evidence="6">
    <location>
        <begin position="1"/>
        <end position="299"/>
    </location>
</feature>
<evidence type="ECO:0000256" key="1">
    <source>
        <dbReference type="ARBA" id="ARBA00010688"/>
    </source>
</evidence>
<gene>
    <name evidence="7" type="ORF">GCM10011491_32960</name>
</gene>
<sequence>MSKILTIGEVLVEIVATKRGNGFREAVPLIGPFPSGAPAIFIDQVGKLGQDCAIISRVGDDDFGHVNLDRLKADDVDISGIEVVPQGTTGSAFVRYREDGSRAFVFNIRHSACGRIKLTPQTLDLIDGCTHLHVMGSALYSRSLIKSILTAVERIKARGGTVSFDPNIRPEILDSPGMREALKAVLSKTDLFLPSGPELFLFAEAQTEDEAAAELLATGIRAIVVKRGAEGATYFDAATRLTVPGFIVEEVDPTGAGDCFGATFVTFWLAGAEPREALTYANASGARAVTRAGPMEGASTRAELDVLITSQMKELTA</sequence>
<dbReference type="GO" id="GO:0005524">
    <property type="term" value="F:ATP binding"/>
    <property type="evidence" value="ECO:0007669"/>
    <property type="project" value="UniProtKB-KW"/>
</dbReference>
<dbReference type="Pfam" id="PF00294">
    <property type="entry name" value="PfkB"/>
    <property type="match status" value="1"/>
</dbReference>
<evidence type="ECO:0000259" key="6">
    <source>
        <dbReference type="Pfam" id="PF00294"/>
    </source>
</evidence>
<dbReference type="InterPro" id="IPR029056">
    <property type="entry name" value="Ribokinase-like"/>
</dbReference>
<evidence type="ECO:0000313" key="8">
    <source>
        <dbReference type="Proteomes" id="UP000646478"/>
    </source>
</evidence>
<evidence type="ECO:0000256" key="5">
    <source>
        <dbReference type="ARBA" id="ARBA00022840"/>
    </source>
</evidence>